<dbReference type="SUPFAM" id="SSF54695">
    <property type="entry name" value="POZ domain"/>
    <property type="match status" value="1"/>
</dbReference>
<comment type="caution">
    <text evidence="3">The sequence shown here is derived from an EMBL/GenBank/DDBJ whole genome shotgun (WGS) entry which is preliminary data.</text>
</comment>
<protein>
    <submittedName>
        <fullName evidence="3">Btb poz domain-containing protein</fullName>
    </submittedName>
</protein>
<feature type="region of interest" description="Disordered" evidence="1">
    <location>
        <begin position="102"/>
        <end position="121"/>
    </location>
</feature>
<dbReference type="STRING" id="1573173.A0A167CN65"/>
<feature type="compositionally biased region" description="Basic and acidic residues" evidence="1">
    <location>
        <begin position="105"/>
        <end position="121"/>
    </location>
</feature>
<gene>
    <name evidence="3" type="ORF">CI238_13146</name>
</gene>
<dbReference type="Pfam" id="PF00651">
    <property type="entry name" value="BTB"/>
    <property type="match status" value="1"/>
</dbReference>
<organism evidence="3 4">
    <name type="scientific">Colletotrichum incanum</name>
    <name type="common">Soybean anthracnose fungus</name>
    <dbReference type="NCBI Taxonomy" id="1573173"/>
    <lineage>
        <taxon>Eukaryota</taxon>
        <taxon>Fungi</taxon>
        <taxon>Dikarya</taxon>
        <taxon>Ascomycota</taxon>
        <taxon>Pezizomycotina</taxon>
        <taxon>Sordariomycetes</taxon>
        <taxon>Hypocreomycetidae</taxon>
        <taxon>Glomerellales</taxon>
        <taxon>Glomerellaceae</taxon>
        <taxon>Colletotrichum</taxon>
        <taxon>Colletotrichum spaethianum species complex</taxon>
    </lineage>
</organism>
<dbReference type="PANTHER" id="PTHR47843:SF5">
    <property type="entry name" value="BTB_POZ DOMAIN PROTEIN"/>
    <property type="match status" value="1"/>
</dbReference>
<dbReference type="InterPro" id="IPR011333">
    <property type="entry name" value="SKP1/BTB/POZ_sf"/>
</dbReference>
<dbReference type="PANTHER" id="PTHR47843">
    <property type="entry name" value="BTB DOMAIN-CONTAINING PROTEIN-RELATED"/>
    <property type="match status" value="1"/>
</dbReference>
<dbReference type="PROSITE" id="PS50097">
    <property type="entry name" value="BTB"/>
    <property type="match status" value="1"/>
</dbReference>
<dbReference type="Proteomes" id="UP000076584">
    <property type="component" value="Unassembled WGS sequence"/>
</dbReference>
<feature type="domain" description="BTB" evidence="2">
    <location>
        <begin position="25"/>
        <end position="94"/>
    </location>
</feature>
<dbReference type="InterPro" id="IPR000210">
    <property type="entry name" value="BTB/POZ_dom"/>
</dbReference>
<dbReference type="Gene3D" id="3.30.710.10">
    <property type="entry name" value="Potassium Channel Kv1.1, Chain A"/>
    <property type="match status" value="1"/>
</dbReference>
<sequence>MKRLKEAQKDLLESLKKLYSTGIYSDLIISSSAKSFPVHRAIICPRCEFFAAACLIQYKLMIELHTTQEATKGVISLPDDDPLAVEMMVQYFYNLDYCKTTPESNSDRSHDDLCQTTEEHSDSGDIPDILLHAKVYAIAEKYAINGLKSLARANFGTTALRCWDTDDFLNAIDEAYTSTLDSDRGLRDIVLKVLAGHEELLDRDEMKKLLRRLGSLAYDLVMHYHQQKDKPDVG</sequence>
<dbReference type="CDD" id="cd18186">
    <property type="entry name" value="BTB_POZ_ZBTB_KLHL-like"/>
    <property type="match status" value="1"/>
</dbReference>
<dbReference type="EMBL" id="LFIW01001303">
    <property type="protein sequence ID" value="KZL82809.1"/>
    <property type="molecule type" value="Genomic_DNA"/>
</dbReference>
<evidence type="ECO:0000259" key="2">
    <source>
        <dbReference type="PROSITE" id="PS50097"/>
    </source>
</evidence>
<keyword evidence="4" id="KW-1185">Reference proteome</keyword>
<proteinExistence type="predicted"/>
<reference evidence="3 4" key="1">
    <citation type="submission" date="2015-06" db="EMBL/GenBank/DDBJ databases">
        <title>Survival trade-offs in plant roots during colonization by closely related pathogenic and mutualistic fungi.</title>
        <authorList>
            <person name="Hacquard S."/>
            <person name="Kracher B."/>
            <person name="Hiruma K."/>
            <person name="Weinman A."/>
            <person name="Muench P."/>
            <person name="Garrido Oter R."/>
            <person name="Ver Loren van Themaat E."/>
            <person name="Dallerey J.-F."/>
            <person name="Damm U."/>
            <person name="Henrissat B."/>
            <person name="Lespinet O."/>
            <person name="Thon M."/>
            <person name="Kemen E."/>
            <person name="McHardy A.C."/>
            <person name="Schulze-Lefert P."/>
            <person name="O'Connell R.J."/>
        </authorList>
    </citation>
    <scope>NUCLEOTIDE SEQUENCE [LARGE SCALE GENOMIC DNA]</scope>
    <source>
        <strain evidence="3 4">MAFF 238704</strain>
    </source>
</reference>
<evidence type="ECO:0000313" key="4">
    <source>
        <dbReference type="Proteomes" id="UP000076584"/>
    </source>
</evidence>
<dbReference type="AlphaFoldDB" id="A0A167CN65"/>
<accession>A0A167CN65</accession>
<name>A0A167CN65_COLIC</name>
<evidence type="ECO:0000256" key="1">
    <source>
        <dbReference type="SAM" id="MobiDB-lite"/>
    </source>
</evidence>
<evidence type="ECO:0000313" key="3">
    <source>
        <dbReference type="EMBL" id="KZL82809.1"/>
    </source>
</evidence>